<dbReference type="Pfam" id="PF01421">
    <property type="entry name" value="Reprolysin"/>
    <property type="match status" value="1"/>
</dbReference>
<proteinExistence type="predicted"/>
<evidence type="ECO:0000256" key="2">
    <source>
        <dbReference type="ARBA" id="ARBA00022801"/>
    </source>
</evidence>
<dbReference type="InterPro" id="IPR024079">
    <property type="entry name" value="MetalloPept_cat_dom_sf"/>
</dbReference>
<organism evidence="9">
    <name type="scientific">Ixodes ricinus</name>
    <name type="common">Common tick</name>
    <name type="synonym">Acarus ricinus</name>
    <dbReference type="NCBI Taxonomy" id="34613"/>
    <lineage>
        <taxon>Eukaryota</taxon>
        <taxon>Metazoa</taxon>
        <taxon>Ecdysozoa</taxon>
        <taxon>Arthropoda</taxon>
        <taxon>Chelicerata</taxon>
        <taxon>Arachnida</taxon>
        <taxon>Acari</taxon>
        <taxon>Parasitiformes</taxon>
        <taxon>Ixodida</taxon>
        <taxon>Ixodoidea</taxon>
        <taxon>Ixodidae</taxon>
        <taxon>Ixodinae</taxon>
        <taxon>Ixodes</taxon>
    </lineage>
</organism>
<dbReference type="GO" id="GO:0006509">
    <property type="term" value="P:membrane protein ectodomain proteolysis"/>
    <property type="evidence" value="ECO:0007669"/>
    <property type="project" value="TreeGrafter"/>
</dbReference>
<feature type="chain" id="PRO_5025378930" evidence="7">
    <location>
        <begin position="20"/>
        <end position="370"/>
    </location>
</feature>
<evidence type="ECO:0000313" key="9">
    <source>
        <dbReference type="EMBL" id="MXU98837.1"/>
    </source>
</evidence>
<keyword evidence="7" id="KW-0732">Signal</keyword>
<name>A0A6B0V921_IXORI</name>
<evidence type="ECO:0000256" key="5">
    <source>
        <dbReference type="PROSITE-ProRule" id="PRU00276"/>
    </source>
</evidence>
<dbReference type="InterPro" id="IPR001590">
    <property type="entry name" value="Peptidase_M12B"/>
</dbReference>
<evidence type="ECO:0000256" key="3">
    <source>
        <dbReference type="ARBA" id="ARBA00022833"/>
    </source>
</evidence>
<dbReference type="PROSITE" id="PS50215">
    <property type="entry name" value="ADAM_MEPRO"/>
    <property type="match status" value="1"/>
</dbReference>
<evidence type="ECO:0000259" key="8">
    <source>
        <dbReference type="PROSITE" id="PS50215"/>
    </source>
</evidence>
<keyword evidence="4 9" id="KW-0482">Metalloprotease</keyword>
<feature type="compositionally biased region" description="Polar residues" evidence="6">
    <location>
        <begin position="231"/>
        <end position="241"/>
    </location>
</feature>
<dbReference type="PANTHER" id="PTHR11905:SF159">
    <property type="entry name" value="ADAM METALLOPROTEASE"/>
    <property type="match status" value="1"/>
</dbReference>
<dbReference type="PANTHER" id="PTHR11905">
    <property type="entry name" value="ADAM A DISINTEGRIN AND METALLOPROTEASE DOMAIN"/>
    <property type="match status" value="1"/>
</dbReference>
<keyword evidence="1 9" id="KW-0645">Protease</keyword>
<keyword evidence="2" id="KW-0378">Hydrolase</keyword>
<feature type="domain" description="Peptidase M12B" evidence="8">
    <location>
        <begin position="45"/>
        <end position="249"/>
    </location>
</feature>
<feature type="region of interest" description="Disordered" evidence="6">
    <location>
        <begin position="219"/>
        <end position="241"/>
    </location>
</feature>
<feature type="signal peptide" evidence="7">
    <location>
        <begin position="1"/>
        <end position="19"/>
    </location>
</feature>
<dbReference type="GO" id="GO:0004222">
    <property type="term" value="F:metalloendopeptidase activity"/>
    <property type="evidence" value="ECO:0007669"/>
    <property type="project" value="InterPro"/>
</dbReference>
<sequence length="370" mass="41713">MKVDSRLLILASTIFVVVCDSVDDSGAATTEDPYWTNVCEKAHHHHMGITIVADSSFQREQAQTGFDQHLYLRTFVETINLYFSELRCSSVKLVLIKVVNSTTFDELKFEAFRNTTRSSGRSLDPHLTLGLFREWATNQSFFNDSDVVYLITGHPVFDFVSAYRLTMKAASYAFGVCSRRRVALGSDDGKTFSGVPAAVQQIANLLGIKWDDKRDKPGCTPKDGHVMSRNGEPTQYPTFSECSKESWDERTQMSLGLPPCYKLNVSLMSTSERRTPYTFFNCKEPCKDITGESQNNVLNTPPKSNEDSKTRDICKLNCCPDYDEKFNERRKGAPDGMPCGLFKVCLQQVCVSVPRQWNEVSKVPMNTDVN</sequence>
<dbReference type="AlphaFoldDB" id="A0A6B0V921"/>
<evidence type="ECO:0000256" key="6">
    <source>
        <dbReference type="SAM" id="MobiDB-lite"/>
    </source>
</evidence>
<evidence type="ECO:0000256" key="4">
    <source>
        <dbReference type="ARBA" id="ARBA00023049"/>
    </source>
</evidence>
<comment type="caution">
    <text evidence="5">Lacks conserved residue(s) required for the propagation of feature annotation.</text>
</comment>
<dbReference type="SUPFAM" id="SSF55486">
    <property type="entry name" value="Metalloproteases ('zincins'), catalytic domain"/>
    <property type="match status" value="1"/>
</dbReference>
<reference evidence="9" key="1">
    <citation type="submission" date="2019-12" db="EMBL/GenBank/DDBJ databases">
        <title>An insight into the sialome of adult female Ixodes ricinus ticks feeding for 6 days.</title>
        <authorList>
            <person name="Perner J."/>
            <person name="Ribeiro J.M.C."/>
        </authorList>
    </citation>
    <scope>NUCLEOTIDE SEQUENCE</scope>
    <source>
        <strain evidence="9">Semi-engorged</strain>
        <tissue evidence="9">Salivary glands</tissue>
    </source>
</reference>
<accession>A0A6B0V921</accession>
<dbReference type="EMBL" id="GIFC01016754">
    <property type="protein sequence ID" value="MXU98837.1"/>
    <property type="molecule type" value="Transcribed_RNA"/>
</dbReference>
<keyword evidence="3" id="KW-0862">Zinc</keyword>
<protein>
    <submittedName>
        <fullName evidence="9">Putative secreted metalloprotease</fullName>
    </submittedName>
</protein>
<dbReference type="Gene3D" id="3.40.390.10">
    <property type="entry name" value="Collagenase (Catalytic Domain)"/>
    <property type="match status" value="1"/>
</dbReference>
<evidence type="ECO:0000256" key="1">
    <source>
        <dbReference type="ARBA" id="ARBA00022670"/>
    </source>
</evidence>
<evidence type="ECO:0000256" key="7">
    <source>
        <dbReference type="SAM" id="SignalP"/>
    </source>
</evidence>